<accession>A0AAV7GIC6</accession>
<dbReference type="EMBL" id="JAGFBR010000014">
    <property type="protein sequence ID" value="KAH0455393.1"/>
    <property type="molecule type" value="Genomic_DNA"/>
</dbReference>
<dbReference type="AlphaFoldDB" id="A0AAV7GIC6"/>
<name>A0AAV7GIC6_DENCH</name>
<organism evidence="1 2">
    <name type="scientific">Dendrobium chrysotoxum</name>
    <name type="common">Orchid</name>
    <dbReference type="NCBI Taxonomy" id="161865"/>
    <lineage>
        <taxon>Eukaryota</taxon>
        <taxon>Viridiplantae</taxon>
        <taxon>Streptophyta</taxon>
        <taxon>Embryophyta</taxon>
        <taxon>Tracheophyta</taxon>
        <taxon>Spermatophyta</taxon>
        <taxon>Magnoliopsida</taxon>
        <taxon>Liliopsida</taxon>
        <taxon>Asparagales</taxon>
        <taxon>Orchidaceae</taxon>
        <taxon>Epidendroideae</taxon>
        <taxon>Malaxideae</taxon>
        <taxon>Dendrobiinae</taxon>
        <taxon>Dendrobium</taxon>
    </lineage>
</organism>
<protein>
    <submittedName>
        <fullName evidence="1">Uncharacterized protein</fullName>
    </submittedName>
</protein>
<comment type="caution">
    <text evidence="1">The sequence shown here is derived from an EMBL/GenBank/DDBJ whole genome shotgun (WGS) entry which is preliminary data.</text>
</comment>
<proteinExistence type="predicted"/>
<sequence>MAGLSARPRSASSSISDSNLVSLLVHYSLPAQAKEKIQLLREFSKIHFRCRASPFKQLASIRTSLVAEFNAIAKKHSKGSPIRYINGFVIILMRLDGLAGSPIQVRSKNRLNITLILQDHMLFLTEFNYDNQDKFKDL</sequence>
<keyword evidence="2" id="KW-1185">Reference proteome</keyword>
<evidence type="ECO:0000313" key="2">
    <source>
        <dbReference type="Proteomes" id="UP000775213"/>
    </source>
</evidence>
<reference evidence="1 2" key="1">
    <citation type="journal article" date="2021" name="Hortic Res">
        <title>Chromosome-scale assembly of the Dendrobium chrysotoxum genome enhances the understanding of orchid evolution.</title>
        <authorList>
            <person name="Zhang Y."/>
            <person name="Zhang G.Q."/>
            <person name="Zhang D."/>
            <person name="Liu X.D."/>
            <person name="Xu X.Y."/>
            <person name="Sun W.H."/>
            <person name="Yu X."/>
            <person name="Zhu X."/>
            <person name="Wang Z.W."/>
            <person name="Zhao X."/>
            <person name="Zhong W.Y."/>
            <person name="Chen H."/>
            <person name="Yin W.L."/>
            <person name="Huang T."/>
            <person name="Niu S.C."/>
            <person name="Liu Z.J."/>
        </authorList>
    </citation>
    <scope>NUCLEOTIDE SEQUENCE [LARGE SCALE GENOMIC DNA]</scope>
    <source>
        <strain evidence="1">Lindl</strain>
    </source>
</reference>
<evidence type="ECO:0000313" key="1">
    <source>
        <dbReference type="EMBL" id="KAH0455393.1"/>
    </source>
</evidence>
<dbReference type="Proteomes" id="UP000775213">
    <property type="component" value="Unassembled WGS sequence"/>
</dbReference>
<gene>
    <name evidence="1" type="ORF">IEQ34_015425</name>
</gene>